<dbReference type="InterPro" id="IPR043128">
    <property type="entry name" value="Rev_trsase/Diguanyl_cyclase"/>
</dbReference>
<keyword evidence="9" id="KW-1185">Reference proteome</keyword>
<evidence type="ECO:0000313" key="10">
    <source>
        <dbReference type="RefSeq" id="XP_026741885.1"/>
    </source>
</evidence>
<dbReference type="PANTHER" id="PTHR24559:SF435">
    <property type="entry name" value="RIBONUCLEASE H"/>
    <property type="match status" value="1"/>
</dbReference>
<sequence>MGESSIDVTLSSADVRLDKWRVLPDASCSDHRLIVYEFASGVARGSHGNFVNGDYRYKTKNADWDFFRTCFACHAKDFTRNGLSAEESAEILSATFTYCADVAIGRGSMTNIRRCDWWSGYLTEQRKLYRKSRKTLNVLKKRQITGHVFIAALSSFRIARSRYRAAIEKSKGNLLRKVVEKLDKEGPWSPLYHEFKANRSLNLAFIHNIKINNIHTVGIEETTEALLNALIPDDHQNTDDDYHQQIRAFATDVPTSPMSDLPSAAEFITVVGSLSLNKASGEDKISNRVIKEAWKVSGDCILTVFNKCIAEGVFPRVWRQGFIRIIPKSGDKATDDPKSYRPITLLPSLGKLLERLIVPRLLPDGPKFHKNQFGFTIGKSTVDAAISVRRLVHLSDENYVLGVFLDISGAFDNAWWPMILLKLKSREPEVIQLNYNPKLNLPHIIIPEIDSKFMIDTGSSRSFISPAKADKYFANCTYYEPFEVHSTHASSRHDEVMIIPLFPIFNSEQTHKFYKYDVDGKCDGLIGSDLLKKLGSMIDMENNILYTKNTQIPMIYNVPTELIIPPRCEQRVRVPTNLNNGDAILNYVSFCNGVRMPSALVNCIDGIATTVIQNTLDKEVSIVITKPFKVTKYNSEKIVLNTINNDLEIDQILTENLSKLRLDHMNNEERTKIQNLCKEYKDIFYSEKIPLSFSNEVKHHIRTVNEDPIFIRPYRQPHVINEEINRQVDKMLKDNIIKESHSPWSAPVHLVPKKLDATNERKYRLVIDFRKLNEITIDDKYPLPNINDLFDKLGKSCYFSTLDLASGYHQLEMAEEDKQKTAFSTQAGHYEFTRMPFGLKTAPATFQRAMDNVLRGLQGIHCLVYLDDIIVYSSSLQEHIEKLRIIFDRLRKTNLKVQLYLIGLLDLYLIGLYV</sequence>
<dbReference type="PANTHER" id="PTHR24559">
    <property type="entry name" value="TRANSPOSON TY3-I GAG-POL POLYPROTEIN"/>
    <property type="match status" value="1"/>
</dbReference>
<name>A0A7E5WMA0_TRINI</name>
<dbReference type="Pfam" id="PF00078">
    <property type="entry name" value="RVT_1"/>
    <property type="match status" value="2"/>
</dbReference>
<keyword evidence="1" id="KW-0645">Protease</keyword>
<evidence type="ECO:0000256" key="7">
    <source>
        <dbReference type="ARBA" id="ARBA00022918"/>
    </source>
</evidence>
<evidence type="ECO:0000313" key="9">
    <source>
        <dbReference type="Proteomes" id="UP000322000"/>
    </source>
</evidence>
<dbReference type="Gene3D" id="2.40.70.10">
    <property type="entry name" value="Acid Proteases"/>
    <property type="match status" value="1"/>
</dbReference>
<evidence type="ECO:0000256" key="2">
    <source>
        <dbReference type="ARBA" id="ARBA00022679"/>
    </source>
</evidence>
<dbReference type="GO" id="GO:0003964">
    <property type="term" value="F:RNA-directed DNA polymerase activity"/>
    <property type="evidence" value="ECO:0007669"/>
    <property type="project" value="UniProtKB-KW"/>
</dbReference>
<evidence type="ECO:0000256" key="6">
    <source>
        <dbReference type="ARBA" id="ARBA00022801"/>
    </source>
</evidence>
<dbReference type="RefSeq" id="XP_026741885.1">
    <property type="nucleotide sequence ID" value="XM_026886084.1"/>
</dbReference>
<organism evidence="9 10">
    <name type="scientific">Trichoplusia ni</name>
    <name type="common">Cabbage looper</name>
    <dbReference type="NCBI Taxonomy" id="7111"/>
    <lineage>
        <taxon>Eukaryota</taxon>
        <taxon>Metazoa</taxon>
        <taxon>Ecdysozoa</taxon>
        <taxon>Arthropoda</taxon>
        <taxon>Hexapoda</taxon>
        <taxon>Insecta</taxon>
        <taxon>Pterygota</taxon>
        <taxon>Neoptera</taxon>
        <taxon>Endopterygota</taxon>
        <taxon>Lepidoptera</taxon>
        <taxon>Glossata</taxon>
        <taxon>Ditrysia</taxon>
        <taxon>Noctuoidea</taxon>
        <taxon>Noctuidae</taxon>
        <taxon>Plusiinae</taxon>
        <taxon>Trichoplusia</taxon>
    </lineage>
</organism>
<dbReference type="Gene3D" id="3.10.10.10">
    <property type="entry name" value="HIV Type 1 Reverse Transcriptase, subunit A, domain 1"/>
    <property type="match status" value="1"/>
</dbReference>
<feature type="domain" description="Reverse transcriptase" evidence="8">
    <location>
        <begin position="732"/>
        <end position="914"/>
    </location>
</feature>
<dbReference type="InParanoid" id="A0A7E5WMA0"/>
<reference evidence="10" key="1">
    <citation type="submission" date="2025-08" db="UniProtKB">
        <authorList>
            <consortium name="RefSeq"/>
        </authorList>
    </citation>
    <scope>IDENTIFICATION</scope>
</reference>
<dbReference type="Proteomes" id="UP000322000">
    <property type="component" value="Chromosome 20"/>
</dbReference>
<dbReference type="InterPro" id="IPR053134">
    <property type="entry name" value="RNA-dir_DNA_polymerase"/>
</dbReference>
<dbReference type="GO" id="GO:0004519">
    <property type="term" value="F:endonuclease activity"/>
    <property type="evidence" value="ECO:0007669"/>
    <property type="project" value="UniProtKB-KW"/>
</dbReference>
<dbReference type="AlphaFoldDB" id="A0A7E5WMA0"/>
<dbReference type="GO" id="GO:0006508">
    <property type="term" value="P:proteolysis"/>
    <property type="evidence" value="ECO:0007669"/>
    <property type="project" value="UniProtKB-KW"/>
</dbReference>
<keyword evidence="3" id="KW-0548">Nucleotidyltransferase</keyword>
<accession>A0A7E5WMA0</accession>
<dbReference type="CDD" id="cd01647">
    <property type="entry name" value="RT_LTR"/>
    <property type="match status" value="1"/>
</dbReference>
<evidence type="ECO:0000259" key="8">
    <source>
        <dbReference type="PROSITE" id="PS50878"/>
    </source>
</evidence>
<dbReference type="SUPFAM" id="SSF56672">
    <property type="entry name" value="DNA/RNA polymerases"/>
    <property type="match status" value="2"/>
</dbReference>
<dbReference type="FunFam" id="3.10.10.10:FF:000007">
    <property type="entry name" value="Retrovirus-related Pol polyprotein from transposon 17.6-like Protein"/>
    <property type="match status" value="1"/>
</dbReference>
<proteinExistence type="predicted"/>
<evidence type="ECO:0000256" key="1">
    <source>
        <dbReference type="ARBA" id="ARBA00022670"/>
    </source>
</evidence>
<dbReference type="PROSITE" id="PS50878">
    <property type="entry name" value="RT_POL"/>
    <property type="match status" value="1"/>
</dbReference>
<dbReference type="KEGG" id="tnl:113503939"/>
<keyword evidence="6" id="KW-0378">Hydrolase</keyword>
<dbReference type="GeneID" id="113503939"/>
<dbReference type="InterPro" id="IPR021109">
    <property type="entry name" value="Peptidase_aspartic_dom_sf"/>
</dbReference>
<dbReference type="InterPro" id="IPR043502">
    <property type="entry name" value="DNA/RNA_pol_sf"/>
</dbReference>
<evidence type="ECO:0000256" key="3">
    <source>
        <dbReference type="ARBA" id="ARBA00022695"/>
    </source>
</evidence>
<evidence type="ECO:0000256" key="5">
    <source>
        <dbReference type="ARBA" id="ARBA00022759"/>
    </source>
</evidence>
<dbReference type="InterPro" id="IPR000477">
    <property type="entry name" value="RT_dom"/>
</dbReference>
<keyword evidence="4" id="KW-0540">Nuclease</keyword>
<evidence type="ECO:0000256" key="4">
    <source>
        <dbReference type="ARBA" id="ARBA00022722"/>
    </source>
</evidence>
<dbReference type="SUPFAM" id="SSF50630">
    <property type="entry name" value="Acid proteases"/>
    <property type="match status" value="1"/>
</dbReference>
<dbReference type="Gene3D" id="3.30.70.270">
    <property type="match status" value="1"/>
</dbReference>
<protein>
    <submittedName>
        <fullName evidence="10">Uncharacterized protein LOC113503939</fullName>
    </submittedName>
</protein>
<keyword evidence="5" id="KW-0255">Endonuclease</keyword>
<keyword evidence="7" id="KW-0695">RNA-directed DNA polymerase</keyword>
<keyword evidence="2" id="KW-0808">Transferase</keyword>
<dbReference type="OrthoDB" id="420169at2759"/>
<dbReference type="GO" id="GO:0008233">
    <property type="term" value="F:peptidase activity"/>
    <property type="evidence" value="ECO:0007669"/>
    <property type="project" value="UniProtKB-KW"/>
</dbReference>
<gene>
    <name evidence="10" type="primary">LOC113503939</name>
</gene>